<dbReference type="AlphaFoldDB" id="Q749Q4"/>
<feature type="transmembrane region" description="Helical" evidence="1">
    <location>
        <begin position="6"/>
        <end position="24"/>
    </location>
</feature>
<dbReference type="PATRIC" id="fig|243231.5.peg.2720"/>
<keyword evidence="1" id="KW-0472">Membrane</keyword>
<keyword evidence="1" id="KW-0812">Transmembrane</keyword>
<reference evidence="2 3" key="1">
    <citation type="journal article" date="2003" name="Science">
        <title>Genome of Geobacter sulfurreducens: metal reduction in subsurface environments.</title>
        <authorList>
            <person name="Methe B.A."/>
            <person name="Nelson K.E."/>
            <person name="Eisen J.A."/>
            <person name="Paulsen I.T."/>
            <person name="Nelson W."/>
            <person name="Heidelberg J.F."/>
            <person name="Wu D."/>
            <person name="Wu M."/>
            <person name="Ward N."/>
            <person name="Beanan M.J."/>
            <person name="Dodson R.J."/>
            <person name="Madupu R."/>
            <person name="Brinkac L.M."/>
            <person name="Daugherty S.C."/>
            <person name="DeBoy R.T."/>
            <person name="Durkin A.S."/>
            <person name="Gwinn M."/>
            <person name="Kolonay J.F."/>
            <person name="Sullivan S.A."/>
            <person name="Haft D.H."/>
            <person name="Selengut J."/>
            <person name="Davidsen T.M."/>
            <person name="Zafar N."/>
            <person name="White O."/>
            <person name="Tran B."/>
            <person name="Romero C."/>
            <person name="Forberger H.A."/>
            <person name="Weidman J."/>
            <person name="Khouri H."/>
            <person name="Feldblyum T.V."/>
            <person name="Utterback T.R."/>
            <person name="Van Aken S.E."/>
            <person name="Lovley D.R."/>
            <person name="Fraser C.M."/>
        </authorList>
    </citation>
    <scope>NUCLEOTIDE SEQUENCE [LARGE SCALE GENOMIC DNA]</scope>
    <source>
        <strain evidence="3">ATCC 51573 / DSM 12127 / PCA</strain>
    </source>
</reference>
<evidence type="ECO:0000313" key="2">
    <source>
        <dbReference type="EMBL" id="AAR36060.1"/>
    </source>
</evidence>
<dbReference type="InParanoid" id="Q749Q4"/>
<sequence>MKPARIALYVLIALLAMMAALYVLTREPHPDWPINLIHLLFKH</sequence>
<dbReference type="HOGENOM" id="CLU_3234134_0_0_7"/>
<dbReference type="Proteomes" id="UP000000577">
    <property type="component" value="Chromosome"/>
</dbReference>
<evidence type="ECO:0000256" key="1">
    <source>
        <dbReference type="SAM" id="Phobius"/>
    </source>
</evidence>
<keyword evidence="3" id="KW-1185">Reference proteome</keyword>
<protein>
    <submittedName>
        <fullName evidence="2">Uncharacterized protein</fullName>
    </submittedName>
</protein>
<dbReference type="STRING" id="243231.GSU2688"/>
<keyword evidence="1" id="KW-1133">Transmembrane helix</keyword>
<dbReference type="RefSeq" id="WP_010943326.1">
    <property type="nucleotide sequence ID" value="NC_002939.5"/>
</dbReference>
<accession>Q749Q4</accession>
<gene>
    <name evidence="2" type="ordered locus">GSU2688</name>
</gene>
<dbReference type="EnsemblBacteria" id="AAR36060">
    <property type="protein sequence ID" value="AAR36060"/>
    <property type="gene ID" value="GSU2688"/>
</dbReference>
<dbReference type="EMBL" id="AE017180">
    <property type="protein sequence ID" value="AAR36060.1"/>
    <property type="molecule type" value="Genomic_DNA"/>
</dbReference>
<reference evidence="2 3" key="2">
    <citation type="journal article" date="2012" name="BMC Genomics">
        <title>Comparative genomic analysis of Geobacter sulfurreducens KN400, a strain with enhanced capacity for extracellular electron transfer and electricity production.</title>
        <authorList>
            <person name="Butler J.E."/>
            <person name="Young N.D."/>
            <person name="Aklujkar M."/>
            <person name="Lovley D.R."/>
        </authorList>
    </citation>
    <scope>NUCLEOTIDE SEQUENCE [LARGE SCALE GENOMIC DNA]</scope>
    <source>
        <strain evidence="3">ATCC 51573 / DSM 12127 / PCA</strain>
    </source>
</reference>
<proteinExistence type="predicted"/>
<dbReference type="KEGG" id="gsu:GSU2688"/>
<organism evidence="2 3">
    <name type="scientific">Geobacter sulfurreducens (strain ATCC 51573 / DSM 12127 / PCA)</name>
    <dbReference type="NCBI Taxonomy" id="243231"/>
    <lineage>
        <taxon>Bacteria</taxon>
        <taxon>Pseudomonadati</taxon>
        <taxon>Thermodesulfobacteriota</taxon>
        <taxon>Desulfuromonadia</taxon>
        <taxon>Geobacterales</taxon>
        <taxon>Geobacteraceae</taxon>
        <taxon>Geobacter</taxon>
    </lineage>
</organism>
<evidence type="ECO:0000313" key="3">
    <source>
        <dbReference type="Proteomes" id="UP000000577"/>
    </source>
</evidence>
<name>Q749Q4_GEOSL</name>